<dbReference type="Proteomes" id="UP000019225">
    <property type="component" value="Chromosome"/>
</dbReference>
<dbReference type="InterPro" id="IPR005196">
    <property type="entry name" value="Glyco_hydro_65_N"/>
</dbReference>
<dbReference type="EMBL" id="CP007155">
    <property type="protein sequence ID" value="AHI00949.1"/>
    <property type="molecule type" value="Genomic_DNA"/>
</dbReference>
<dbReference type="SUPFAM" id="SSF74650">
    <property type="entry name" value="Galactose mutarotase-like"/>
    <property type="match status" value="1"/>
</dbReference>
<feature type="compositionally biased region" description="Low complexity" evidence="1">
    <location>
        <begin position="562"/>
        <end position="576"/>
    </location>
</feature>
<evidence type="ECO:0000256" key="1">
    <source>
        <dbReference type="SAM" id="MobiDB-lite"/>
    </source>
</evidence>
<feature type="region of interest" description="Disordered" evidence="1">
    <location>
        <begin position="562"/>
        <end position="584"/>
    </location>
</feature>
<dbReference type="Gene3D" id="2.70.98.40">
    <property type="entry name" value="Glycoside hydrolase, family 65, N-terminal domain"/>
    <property type="match status" value="1"/>
</dbReference>
<feature type="domain" description="Glycoside hydrolase family 65 C-terminal" evidence="3">
    <location>
        <begin position="467"/>
        <end position="529"/>
    </location>
</feature>
<dbReference type="SUPFAM" id="SSF49785">
    <property type="entry name" value="Galactose-binding domain-like"/>
    <property type="match status" value="1"/>
</dbReference>
<dbReference type="InterPro" id="IPR012341">
    <property type="entry name" value="6hp_glycosidase-like_sf"/>
</dbReference>
<dbReference type="InterPro" id="IPR008928">
    <property type="entry name" value="6-hairpin_glycosidase_sf"/>
</dbReference>
<keyword evidence="6" id="KW-1185">Reference proteome</keyword>
<dbReference type="InterPro" id="IPR037018">
    <property type="entry name" value="GH65_N"/>
</dbReference>
<dbReference type="InterPro" id="IPR005194">
    <property type="entry name" value="Glyco_hydro_65_C"/>
</dbReference>
<dbReference type="AlphaFoldDB" id="W5WIC8"/>
<dbReference type="Gene3D" id="2.60.420.10">
    <property type="entry name" value="Maltose phosphorylase, domain 3"/>
    <property type="match status" value="1"/>
</dbReference>
<accession>W5WIC8</accession>
<dbReference type="STRING" id="1449976.KALB_7591"/>
<dbReference type="InterPro" id="IPR008979">
    <property type="entry name" value="Galactose-bd-like_sf"/>
</dbReference>
<dbReference type="GO" id="GO:0005975">
    <property type="term" value="P:carbohydrate metabolic process"/>
    <property type="evidence" value="ECO:0007669"/>
    <property type="project" value="InterPro"/>
</dbReference>
<dbReference type="Gene3D" id="2.60.120.260">
    <property type="entry name" value="Galactose-binding domain-like"/>
    <property type="match status" value="1"/>
</dbReference>
<evidence type="ECO:0000259" key="3">
    <source>
        <dbReference type="Pfam" id="PF03633"/>
    </source>
</evidence>
<feature type="domain" description="Glycoside hydrolase family 65 N-terminal" evidence="4">
    <location>
        <begin position="87"/>
        <end position="199"/>
    </location>
</feature>
<dbReference type="Pfam" id="PF03636">
    <property type="entry name" value="Glyco_hydro_65N"/>
    <property type="match status" value="1"/>
</dbReference>
<feature type="domain" description="F5/8 type C" evidence="2">
    <location>
        <begin position="564"/>
        <end position="633"/>
    </location>
</feature>
<evidence type="ECO:0000259" key="4">
    <source>
        <dbReference type="Pfam" id="PF03636"/>
    </source>
</evidence>
<dbReference type="HOGENOM" id="CLU_006285_4_0_11"/>
<evidence type="ECO:0000313" key="6">
    <source>
        <dbReference type="Proteomes" id="UP000019225"/>
    </source>
</evidence>
<protein>
    <recommendedName>
        <fullName evidence="7">F5/8 type C domain-containing protein</fullName>
    </recommendedName>
</protein>
<sequence>MKRGVAVLGAAVLVTALIPALPPVLAAADEGWLVPSAEPPLIGNGYLTARVPAAGTGLTALALPKVGIPLPVSTVELIDGPGAPPRTDYRQSLDLRTGTVLTTGRWTSAGGHSAEVRYRVLADRARPHVAVTRLEITPNWTGTLQVSDLLDGRTPGGDSVVVRSGATTVALASSVDSPGRFPVRAGEPVAVTRYLGVASSVDSVDPLATARAQVATAAQFGWQSVARENELAWGQLWRADIEVHGDDAVQRQVRAAVFAVLAGVRAGSSWPGDPAALPWTEAAVLPLHPDIATSMLQYPVPAPGPEAALSTWQYWLASGDLTWLRAKGFPVLRATADALLARSEALDVPARDSLRFAAAAATLVGAQPDPRWKAAADRLAAARQSPSLPRAFPWHNDQPDSVTRNDLHQDQSRAEWADGVRSIVAGELGDPGCAAFTYTQRSAPRPGDGLVRSAAFVQEFVYGYPGLRLRSDAVVLDPLLPPQFTGITVNRLEWQGRAFSVRIGAEQTTVRLLSGLPLPIEVGGTKQTLAPYGELTVPTRRPDRSPTGDLARCAPVVADLADPDAPASSAVDGDPSTGWRTPRPQSALTVDLRGDHALRFLAATWGAHRPSAWTVSVSQDGTTWRTVARPAPGSGTVDLGGQRAHFLRVSVSGTGTELADLQMG</sequence>
<dbReference type="SUPFAM" id="SSF48208">
    <property type="entry name" value="Six-hairpin glycosidases"/>
    <property type="match status" value="1"/>
</dbReference>
<reference evidence="5 6" key="1">
    <citation type="journal article" date="2014" name="BMC Genomics">
        <title>Complete genome sequence of producer of the glycopeptide antibiotic Aculeximycin Kutzneria albida DSM 43870T, a representative of minor genus of Pseudonocardiaceae.</title>
        <authorList>
            <person name="Rebets Y."/>
            <person name="Tokovenko B."/>
            <person name="Lushchyk I."/>
            <person name="Ruckert C."/>
            <person name="Zaburannyi N."/>
            <person name="Bechthold A."/>
            <person name="Kalinowski J."/>
            <person name="Luzhetskyy A."/>
        </authorList>
    </citation>
    <scope>NUCLEOTIDE SEQUENCE [LARGE SCALE GENOMIC DNA]</scope>
    <source>
        <strain evidence="5">DSM 43870</strain>
    </source>
</reference>
<dbReference type="GO" id="GO:0004553">
    <property type="term" value="F:hydrolase activity, hydrolyzing O-glycosyl compounds"/>
    <property type="evidence" value="ECO:0007669"/>
    <property type="project" value="TreeGrafter"/>
</dbReference>
<dbReference type="Gene3D" id="1.50.10.10">
    <property type="match status" value="1"/>
</dbReference>
<evidence type="ECO:0000259" key="2">
    <source>
        <dbReference type="Pfam" id="PF00754"/>
    </source>
</evidence>
<evidence type="ECO:0000313" key="5">
    <source>
        <dbReference type="EMBL" id="AHI00949.1"/>
    </source>
</evidence>
<dbReference type="PANTHER" id="PTHR11051">
    <property type="entry name" value="GLYCOSYL HYDROLASE-RELATED"/>
    <property type="match status" value="1"/>
</dbReference>
<evidence type="ECO:0008006" key="7">
    <source>
        <dbReference type="Google" id="ProtNLM"/>
    </source>
</evidence>
<dbReference type="InterPro" id="IPR000421">
    <property type="entry name" value="FA58C"/>
</dbReference>
<dbReference type="GO" id="GO:0016757">
    <property type="term" value="F:glycosyltransferase activity"/>
    <property type="evidence" value="ECO:0007669"/>
    <property type="project" value="UniProtKB-ARBA"/>
</dbReference>
<dbReference type="Pfam" id="PF03633">
    <property type="entry name" value="Glyco_hydro_65C"/>
    <property type="match status" value="1"/>
</dbReference>
<dbReference type="OrthoDB" id="9816160at2"/>
<dbReference type="eggNOG" id="COG1554">
    <property type="taxonomic scope" value="Bacteria"/>
</dbReference>
<dbReference type="InterPro" id="IPR011013">
    <property type="entry name" value="Gal_mutarotase_sf_dom"/>
</dbReference>
<dbReference type="KEGG" id="kal:KALB_7591"/>
<proteinExistence type="predicted"/>
<dbReference type="RefSeq" id="WP_025360779.1">
    <property type="nucleotide sequence ID" value="NZ_CP007155.1"/>
</dbReference>
<organism evidence="5 6">
    <name type="scientific">Kutzneria albida DSM 43870</name>
    <dbReference type="NCBI Taxonomy" id="1449976"/>
    <lineage>
        <taxon>Bacteria</taxon>
        <taxon>Bacillati</taxon>
        <taxon>Actinomycetota</taxon>
        <taxon>Actinomycetes</taxon>
        <taxon>Pseudonocardiales</taxon>
        <taxon>Pseudonocardiaceae</taxon>
        <taxon>Kutzneria</taxon>
    </lineage>
</organism>
<dbReference type="GO" id="GO:0030246">
    <property type="term" value="F:carbohydrate binding"/>
    <property type="evidence" value="ECO:0007669"/>
    <property type="project" value="InterPro"/>
</dbReference>
<dbReference type="Pfam" id="PF00754">
    <property type="entry name" value="F5_F8_type_C"/>
    <property type="match status" value="1"/>
</dbReference>
<name>W5WIC8_9PSEU</name>
<dbReference type="PANTHER" id="PTHR11051:SF8">
    <property type="entry name" value="PROTEIN-GLUCOSYLGALACTOSYLHYDROXYLYSINE GLUCOSIDASE"/>
    <property type="match status" value="1"/>
</dbReference>
<gene>
    <name evidence="5" type="ORF">KALB_7591</name>
</gene>